<dbReference type="Gene3D" id="3.40.50.150">
    <property type="entry name" value="Vaccinia Virus protein VP39"/>
    <property type="match status" value="1"/>
</dbReference>
<evidence type="ECO:0000313" key="1">
    <source>
        <dbReference type="EMBL" id="KAJ5719692.1"/>
    </source>
</evidence>
<protein>
    <recommendedName>
        <fullName evidence="3">Class I SAM-dependent methyltransferase</fullName>
    </recommendedName>
</protein>
<dbReference type="Proteomes" id="UP001215712">
    <property type="component" value="Unassembled WGS sequence"/>
</dbReference>
<reference evidence="1" key="1">
    <citation type="journal article" date="2023" name="IMA Fungus">
        <title>Comparative genomic study of the Penicillium genus elucidates a diverse pangenome and 15 lateral gene transfer events.</title>
        <authorList>
            <person name="Petersen C."/>
            <person name="Sorensen T."/>
            <person name="Nielsen M.R."/>
            <person name="Sondergaard T.E."/>
            <person name="Sorensen J.L."/>
            <person name="Fitzpatrick D.A."/>
            <person name="Frisvad J.C."/>
            <person name="Nielsen K.L."/>
        </authorList>
    </citation>
    <scope>NUCLEOTIDE SEQUENCE</scope>
    <source>
        <strain evidence="1">IBT 17514</strain>
    </source>
</reference>
<reference evidence="1" key="2">
    <citation type="submission" date="2023-01" db="EMBL/GenBank/DDBJ databases">
        <authorList>
            <person name="Petersen C."/>
        </authorList>
    </citation>
    <scope>NUCLEOTIDE SEQUENCE</scope>
    <source>
        <strain evidence="1">IBT 17514</strain>
    </source>
</reference>
<gene>
    <name evidence="1" type="ORF">N7493_007270</name>
</gene>
<evidence type="ECO:0000313" key="2">
    <source>
        <dbReference type="Proteomes" id="UP001215712"/>
    </source>
</evidence>
<keyword evidence="2" id="KW-1185">Reference proteome</keyword>
<dbReference type="EMBL" id="JAQJAN010000010">
    <property type="protein sequence ID" value="KAJ5719692.1"/>
    <property type="molecule type" value="Genomic_DNA"/>
</dbReference>
<sequence>MIENIPDYAHLTSQYSPLSWYSLVTTPSWPWSPHYPGISDTRFIGVPDWSIFNFSFPSLWTYPSHHSLDQSYGIAAPSSREFFELPGTPTVPFRDTQLHDTGIFQRGWPDQANDTVCGWGSSEQHTRQVRKMLTEILDDYNVKTLSDAGCGDLAWISMIDIGDIDYVGYDLYERATWPELREGGVKLDVLDITTQDTRAADLLICRDVLIHLPNDMVLYTLDRFRRSASLLLATSYTGDLNPYGGEFSNLKRMEEPSLRHAKLDLSLPPFNLGQPLIKISEDFPGKYLGLWNLSRLEM</sequence>
<comment type="caution">
    <text evidence="1">The sequence shown here is derived from an EMBL/GenBank/DDBJ whole genome shotgun (WGS) entry which is preliminary data.</text>
</comment>
<dbReference type="SUPFAM" id="SSF53335">
    <property type="entry name" value="S-adenosyl-L-methionine-dependent methyltransferases"/>
    <property type="match status" value="1"/>
</dbReference>
<name>A0AAD6HIX1_9EURO</name>
<dbReference type="InterPro" id="IPR029063">
    <property type="entry name" value="SAM-dependent_MTases_sf"/>
</dbReference>
<dbReference type="AlphaFoldDB" id="A0AAD6HIX1"/>
<organism evidence="1 2">
    <name type="scientific">Penicillium malachiteum</name>
    <dbReference type="NCBI Taxonomy" id="1324776"/>
    <lineage>
        <taxon>Eukaryota</taxon>
        <taxon>Fungi</taxon>
        <taxon>Dikarya</taxon>
        <taxon>Ascomycota</taxon>
        <taxon>Pezizomycotina</taxon>
        <taxon>Eurotiomycetes</taxon>
        <taxon>Eurotiomycetidae</taxon>
        <taxon>Eurotiales</taxon>
        <taxon>Aspergillaceae</taxon>
        <taxon>Penicillium</taxon>
    </lineage>
</organism>
<accession>A0AAD6HIX1</accession>
<proteinExistence type="predicted"/>
<evidence type="ECO:0008006" key="3">
    <source>
        <dbReference type="Google" id="ProtNLM"/>
    </source>
</evidence>